<dbReference type="PROSITE" id="PS50928">
    <property type="entry name" value="ABC_TM1"/>
    <property type="match status" value="1"/>
</dbReference>
<keyword evidence="4 7" id="KW-0812">Transmembrane</keyword>
<evidence type="ECO:0000313" key="10">
    <source>
        <dbReference type="Proteomes" id="UP000027986"/>
    </source>
</evidence>
<feature type="transmembrane region" description="Helical" evidence="7">
    <location>
        <begin position="117"/>
        <end position="142"/>
    </location>
</feature>
<dbReference type="InterPro" id="IPR000515">
    <property type="entry name" value="MetI-like"/>
</dbReference>
<dbReference type="InterPro" id="IPR035906">
    <property type="entry name" value="MetI-like_sf"/>
</dbReference>
<dbReference type="GO" id="GO:0005886">
    <property type="term" value="C:plasma membrane"/>
    <property type="evidence" value="ECO:0007669"/>
    <property type="project" value="UniProtKB-SubCell"/>
</dbReference>
<accession>A0A075JLP7</accession>
<dbReference type="AlphaFoldDB" id="A0A075JLP7"/>
<dbReference type="eggNOG" id="COG0601">
    <property type="taxonomic scope" value="Bacteria"/>
</dbReference>
<reference evidence="9 10" key="1">
    <citation type="submission" date="2014-07" db="EMBL/GenBank/DDBJ databases">
        <title>Genome Sequencing of Dermacoccus nishinomiyaensis.</title>
        <authorList>
            <person name="Hong K.W."/>
            <person name="Chan K.G."/>
        </authorList>
    </citation>
    <scope>NUCLEOTIDE SEQUENCE [LARGE SCALE GENOMIC DNA]</scope>
    <source>
        <strain evidence="9 10">M25</strain>
    </source>
</reference>
<dbReference type="GeneID" id="41841174"/>
<feature type="transmembrane region" description="Helical" evidence="7">
    <location>
        <begin position="12"/>
        <end position="31"/>
    </location>
</feature>
<feature type="transmembrane region" description="Helical" evidence="7">
    <location>
        <begin position="259"/>
        <end position="280"/>
    </location>
</feature>
<dbReference type="Pfam" id="PF00528">
    <property type="entry name" value="BPD_transp_1"/>
    <property type="match status" value="1"/>
</dbReference>
<dbReference type="PANTHER" id="PTHR30465">
    <property type="entry name" value="INNER MEMBRANE ABC TRANSPORTER"/>
    <property type="match status" value="1"/>
</dbReference>
<keyword evidence="2 7" id="KW-0813">Transport</keyword>
<dbReference type="Pfam" id="PF19300">
    <property type="entry name" value="BPD_transp_1_N"/>
    <property type="match status" value="1"/>
</dbReference>
<dbReference type="KEGG" id="dni:HX89_08465"/>
<dbReference type="PANTHER" id="PTHR30465:SF0">
    <property type="entry name" value="OLIGOPEPTIDE TRANSPORT SYSTEM PERMEASE PROTEIN APPB"/>
    <property type="match status" value="1"/>
</dbReference>
<protein>
    <submittedName>
        <fullName evidence="9">ABC transporter permease</fullName>
    </submittedName>
</protein>
<dbReference type="EMBL" id="CP008889">
    <property type="protein sequence ID" value="AIF40968.1"/>
    <property type="molecule type" value="Genomic_DNA"/>
</dbReference>
<evidence type="ECO:0000256" key="4">
    <source>
        <dbReference type="ARBA" id="ARBA00022692"/>
    </source>
</evidence>
<keyword evidence="6 7" id="KW-0472">Membrane</keyword>
<dbReference type="SUPFAM" id="SSF161098">
    <property type="entry name" value="MetI-like"/>
    <property type="match status" value="1"/>
</dbReference>
<feature type="transmembrane region" description="Helical" evidence="7">
    <location>
        <begin position="198"/>
        <end position="221"/>
    </location>
</feature>
<dbReference type="InterPro" id="IPR045621">
    <property type="entry name" value="BPD_transp_1_N"/>
</dbReference>
<keyword evidence="3" id="KW-1003">Cell membrane</keyword>
<dbReference type="Gene3D" id="1.10.3720.10">
    <property type="entry name" value="MetI-like"/>
    <property type="match status" value="1"/>
</dbReference>
<dbReference type="Proteomes" id="UP000027986">
    <property type="component" value="Chromosome"/>
</dbReference>
<keyword evidence="5 7" id="KW-1133">Transmembrane helix</keyword>
<gene>
    <name evidence="9" type="ORF">HX89_08465</name>
</gene>
<evidence type="ECO:0000256" key="7">
    <source>
        <dbReference type="RuleBase" id="RU363032"/>
    </source>
</evidence>
<proteinExistence type="inferred from homology"/>
<feature type="transmembrane region" description="Helical" evidence="7">
    <location>
        <begin position="308"/>
        <end position="332"/>
    </location>
</feature>
<dbReference type="OrthoDB" id="5169641at2"/>
<dbReference type="CDD" id="cd06261">
    <property type="entry name" value="TM_PBP2"/>
    <property type="match status" value="1"/>
</dbReference>
<sequence length="339" mass="36204">MVAYVIRRLFSGLIMLLMVTLVTFVLFFAAGKDPAKQTCGKNCSPQLIEQNRKALGYDKPVINQWTDFVKGTVTGREFPADQELKRKAPETIAKCDAPCLGYSPLASMSVTDEIKQAFPISLSIAVVSFALTLVMGVGFGILAALTRGGIVDKILVGSALLFYSLPTFAIGLLLYQFVALKWGIVPVPEYQSIADGGVGGWLQGLILPALTLALFTAAGYVRMTRAYVLETMSEDYLRTAKAKGLSKGKTLWKHTMRAAITPIMTMAGIDFALLVGGAPITETVFNYDGLGKLAVASASASPDLPTTVGIVVVLSALVIVANIIVDCLYAVVDPRVKLA</sequence>
<evidence type="ECO:0000313" key="9">
    <source>
        <dbReference type="EMBL" id="AIF40968.1"/>
    </source>
</evidence>
<organism evidence="9 10">
    <name type="scientific">Dermacoccus nishinomiyaensis</name>
    <dbReference type="NCBI Taxonomy" id="1274"/>
    <lineage>
        <taxon>Bacteria</taxon>
        <taxon>Bacillati</taxon>
        <taxon>Actinomycetota</taxon>
        <taxon>Actinomycetes</taxon>
        <taxon>Micrococcales</taxon>
        <taxon>Dermacoccaceae</taxon>
        <taxon>Dermacoccus</taxon>
    </lineage>
</organism>
<evidence type="ECO:0000256" key="2">
    <source>
        <dbReference type="ARBA" id="ARBA00022448"/>
    </source>
</evidence>
<feature type="domain" description="ABC transmembrane type-1" evidence="8">
    <location>
        <begin position="118"/>
        <end position="329"/>
    </location>
</feature>
<evidence type="ECO:0000259" key="8">
    <source>
        <dbReference type="PROSITE" id="PS50928"/>
    </source>
</evidence>
<evidence type="ECO:0000256" key="3">
    <source>
        <dbReference type="ARBA" id="ARBA00022475"/>
    </source>
</evidence>
<evidence type="ECO:0000256" key="1">
    <source>
        <dbReference type="ARBA" id="ARBA00004651"/>
    </source>
</evidence>
<evidence type="ECO:0000256" key="6">
    <source>
        <dbReference type="ARBA" id="ARBA00023136"/>
    </source>
</evidence>
<keyword evidence="10" id="KW-1185">Reference proteome</keyword>
<name>A0A075JLP7_9MICO</name>
<dbReference type="RefSeq" id="WP_038568526.1">
    <property type="nucleotide sequence ID" value="NZ_CP008889.1"/>
</dbReference>
<dbReference type="GO" id="GO:0055085">
    <property type="term" value="P:transmembrane transport"/>
    <property type="evidence" value="ECO:0007669"/>
    <property type="project" value="InterPro"/>
</dbReference>
<dbReference type="HOGENOM" id="CLU_036879_0_0_11"/>
<comment type="similarity">
    <text evidence="7">Belongs to the binding-protein-dependent transport system permease family.</text>
</comment>
<comment type="subcellular location">
    <subcellularLocation>
        <location evidence="1 7">Cell membrane</location>
        <topology evidence="1 7">Multi-pass membrane protein</topology>
    </subcellularLocation>
</comment>
<feature type="transmembrane region" description="Helical" evidence="7">
    <location>
        <begin position="154"/>
        <end position="178"/>
    </location>
</feature>
<evidence type="ECO:0000256" key="5">
    <source>
        <dbReference type="ARBA" id="ARBA00022989"/>
    </source>
</evidence>